<dbReference type="PIRSF" id="PIRSF006250">
    <property type="entry name" value="NadC_ModD"/>
    <property type="match status" value="1"/>
</dbReference>
<comment type="similarity">
    <text evidence="2 6">Belongs to the NadC/ModD family.</text>
</comment>
<dbReference type="Gene3D" id="3.20.20.70">
    <property type="entry name" value="Aldolase class I"/>
    <property type="match status" value="1"/>
</dbReference>
<dbReference type="Proteomes" id="UP000010866">
    <property type="component" value="Chromosome"/>
</dbReference>
<evidence type="ECO:0000259" key="7">
    <source>
        <dbReference type="Pfam" id="PF01729"/>
    </source>
</evidence>
<keyword evidence="5 6" id="KW-0808">Transferase</keyword>
<keyword evidence="4 6" id="KW-0328">Glycosyltransferase</keyword>
<dbReference type="InterPro" id="IPR022412">
    <property type="entry name" value="Quinolinate_PRibosylTrfase_N"/>
</dbReference>
<reference evidence="10" key="1">
    <citation type="submission" date="2012-02" db="EMBL/GenBank/DDBJ databases">
        <title>Complete sequence of chromosome of Methanomethylovorans hollandica DSM 15978.</title>
        <authorList>
            <person name="Lucas S."/>
            <person name="Copeland A."/>
            <person name="Lapidus A."/>
            <person name="Glavina del Rio T."/>
            <person name="Dalin E."/>
            <person name="Tice H."/>
            <person name="Bruce D."/>
            <person name="Goodwin L."/>
            <person name="Pitluck S."/>
            <person name="Peters L."/>
            <person name="Mikhailova N."/>
            <person name="Held B."/>
            <person name="Kyrpides N."/>
            <person name="Mavromatis K."/>
            <person name="Ivanova N."/>
            <person name="Brettin T."/>
            <person name="Detter J.C."/>
            <person name="Han C."/>
            <person name="Larimer F."/>
            <person name="Land M."/>
            <person name="Hauser L."/>
            <person name="Markowitz V."/>
            <person name="Cheng J.-F."/>
            <person name="Hugenholtz P."/>
            <person name="Woyke T."/>
            <person name="Wu D."/>
            <person name="Spring S."/>
            <person name="Schroeder M."/>
            <person name="Brambilla E."/>
            <person name="Klenk H.-P."/>
            <person name="Eisen J.A."/>
        </authorList>
    </citation>
    <scope>NUCLEOTIDE SEQUENCE [LARGE SCALE GENOMIC DNA]</scope>
    <source>
        <strain evidence="10">DSM 15978 / NBRC 107637 / DMS1</strain>
    </source>
</reference>
<evidence type="ECO:0000256" key="6">
    <source>
        <dbReference type="PIRNR" id="PIRNR006250"/>
    </source>
</evidence>
<name>L0KVB5_METHD</name>
<evidence type="ECO:0000313" key="10">
    <source>
        <dbReference type="Proteomes" id="UP000010866"/>
    </source>
</evidence>
<dbReference type="InterPro" id="IPR036068">
    <property type="entry name" value="Nicotinate_pribotase-like_C"/>
</dbReference>
<comment type="function">
    <text evidence="6">Involved in the catabolism of quinolinic acid (QA).</text>
</comment>
<dbReference type="CDD" id="cd01572">
    <property type="entry name" value="QPRTase"/>
    <property type="match status" value="1"/>
</dbReference>
<comment type="subunit">
    <text evidence="6">Hexamer formed by 3 homodimers.</text>
</comment>
<dbReference type="FunFam" id="3.20.20.70:FF:000030">
    <property type="entry name" value="Nicotinate-nucleotide pyrophosphorylase, carboxylating"/>
    <property type="match status" value="1"/>
</dbReference>
<dbReference type="GO" id="GO:0009435">
    <property type="term" value="P:NAD+ biosynthetic process"/>
    <property type="evidence" value="ECO:0007669"/>
    <property type="project" value="UniProtKB-UniPathway"/>
</dbReference>
<dbReference type="EMBL" id="CP003362">
    <property type="protein sequence ID" value="AGB48640.1"/>
    <property type="molecule type" value="Genomic_DNA"/>
</dbReference>
<dbReference type="InterPro" id="IPR013785">
    <property type="entry name" value="Aldolase_TIM"/>
</dbReference>
<dbReference type="NCBIfam" id="TIGR00078">
    <property type="entry name" value="nadC"/>
    <property type="match status" value="1"/>
</dbReference>
<dbReference type="EC" id="2.4.2.19" evidence="6"/>
<evidence type="ECO:0000256" key="3">
    <source>
        <dbReference type="ARBA" id="ARBA00022642"/>
    </source>
</evidence>
<dbReference type="InterPro" id="IPR037128">
    <property type="entry name" value="Quinolinate_PRibosylTase_N_sf"/>
</dbReference>
<keyword evidence="3 6" id="KW-0662">Pyridine nucleotide biosynthesis</keyword>
<keyword evidence="10" id="KW-1185">Reference proteome</keyword>
<dbReference type="InterPro" id="IPR002638">
    <property type="entry name" value="Quinolinate_PRibosylTrfase_C"/>
</dbReference>
<dbReference type="KEGG" id="mhz:Metho_0367"/>
<dbReference type="InterPro" id="IPR027277">
    <property type="entry name" value="NadC/ModD"/>
</dbReference>
<evidence type="ECO:0000256" key="1">
    <source>
        <dbReference type="ARBA" id="ARBA00004893"/>
    </source>
</evidence>
<proteinExistence type="inferred from homology"/>
<protein>
    <recommendedName>
        <fullName evidence="6">Nicotinate-nucleotide pyrophosphorylase [carboxylating]</fullName>
        <ecNumber evidence="6">2.4.2.19</ecNumber>
    </recommendedName>
    <alternativeName>
        <fullName evidence="6">Quinolinate phosphoribosyltransferase [decarboxylating]</fullName>
    </alternativeName>
</protein>
<organism evidence="9 10">
    <name type="scientific">Methanomethylovorans hollandica (strain DSM 15978 / NBRC 107637 / DMS1)</name>
    <dbReference type="NCBI Taxonomy" id="867904"/>
    <lineage>
        <taxon>Archaea</taxon>
        <taxon>Methanobacteriati</taxon>
        <taxon>Methanobacteriota</taxon>
        <taxon>Stenosarchaea group</taxon>
        <taxon>Methanomicrobia</taxon>
        <taxon>Methanosarcinales</taxon>
        <taxon>Methanosarcinaceae</taxon>
        <taxon>Methanomethylovorans</taxon>
    </lineage>
</organism>
<dbReference type="GO" id="GO:0034213">
    <property type="term" value="P:quinolinate catabolic process"/>
    <property type="evidence" value="ECO:0007669"/>
    <property type="project" value="TreeGrafter"/>
</dbReference>
<feature type="domain" description="Quinolinate phosphoribosyl transferase C-terminal" evidence="7">
    <location>
        <begin position="101"/>
        <end position="271"/>
    </location>
</feature>
<sequence length="274" mass="30170">MLNSELERFIQEDLGPYDLSCTLVPEREVEAFILAKEYCTLAGIDVAMSIFKYFGLQAVPSHSDGDQVQAGNTIISLRGSSVSILRAERLSLNFLGHLSGIATMTSKCVQIVRSFSDTRVACTRKTIPGMRSLEKMAVVAGGGDTHRFSLSDCIMLKDNHITLMGFEAAISEAKKRASFTQKIEVEVESMEEALLVARMGVDIIMLDNMSPTEVLRTVQKIKKEGLKEHVIIEVSGNITIENLEEYAKTGVDVISMGSLIHAARWIDLSMEFSA</sequence>
<evidence type="ECO:0000256" key="2">
    <source>
        <dbReference type="ARBA" id="ARBA00009400"/>
    </source>
</evidence>
<dbReference type="Pfam" id="PF01729">
    <property type="entry name" value="QRPTase_C"/>
    <property type="match status" value="1"/>
</dbReference>
<dbReference type="STRING" id="867904.Metho_0367"/>
<dbReference type="GO" id="GO:0004514">
    <property type="term" value="F:nicotinate-nucleotide diphosphorylase (carboxylating) activity"/>
    <property type="evidence" value="ECO:0007669"/>
    <property type="project" value="UniProtKB-EC"/>
</dbReference>
<dbReference type="OrthoDB" id="115072at2157"/>
<dbReference type="Pfam" id="PF02749">
    <property type="entry name" value="QRPTase_N"/>
    <property type="match status" value="1"/>
</dbReference>
<evidence type="ECO:0000256" key="4">
    <source>
        <dbReference type="ARBA" id="ARBA00022676"/>
    </source>
</evidence>
<dbReference type="Gene3D" id="3.90.1170.20">
    <property type="entry name" value="Quinolinate phosphoribosyl transferase, N-terminal domain"/>
    <property type="match status" value="1"/>
</dbReference>
<comment type="catalytic activity">
    <reaction evidence="6">
        <text>nicotinate beta-D-ribonucleotide + CO2 + diphosphate = quinolinate + 5-phospho-alpha-D-ribose 1-diphosphate + 2 H(+)</text>
        <dbReference type="Rhea" id="RHEA:12733"/>
        <dbReference type="ChEBI" id="CHEBI:15378"/>
        <dbReference type="ChEBI" id="CHEBI:16526"/>
        <dbReference type="ChEBI" id="CHEBI:29959"/>
        <dbReference type="ChEBI" id="CHEBI:33019"/>
        <dbReference type="ChEBI" id="CHEBI:57502"/>
        <dbReference type="ChEBI" id="CHEBI:58017"/>
        <dbReference type="EC" id="2.4.2.19"/>
    </reaction>
</comment>
<dbReference type="PANTHER" id="PTHR32179:SF3">
    <property type="entry name" value="NICOTINATE-NUCLEOTIDE PYROPHOSPHORYLASE [CARBOXYLATING]"/>
    <property type="match status" value="1"/>
</dbReference>
<dbReference type="SUPFAM" id="SSF51690">
    <property type="entry name" value="Nicotinate/Quinolinate PRTase C-terminal domain-like"/>
    <property type="match status" value="1"/>
</dbReference>
<dbReference type="GeneID" id="14407473"/>
<dbReference type="InterPro" id="IPR004393">
    <property type="entry name" value="NadC"/>
</dbReference>
<evidence type="ECO:0000256" key="5">
    <source>
        <dbReference type="ARBA" id="ARBA00022679"/>
    </source>
</evidence>
<comment type="pathway">
    <text evidence="1 6">Cofactor biosynthesis; NAD(+) biosynthesis; nicotinate D-ribonucleotide from quinolinate: step 1/1.</text>
</comment>
<dbReference type="HOGENOM" id="CLU_039622_2_0_2"/>
<gene>
    <name evidence="9" type="ordered locus">Metho_0367</name>
</gene>
<accession>L0KVB5</accession>
<feature type="domain" description="Quinolinate phosphoribosyl transferase N-terminal" evidence="8">
    <location>
        <begin position="24"/>
        <end position="99"/>
    </location>
</feature>
<dbReference type="SUPFAM" id="SSF54675">
    <property type="entry name" value="Nicotinate/Quinolinate PRTase N-terminal domain-like"/>
    <property type="match status" value="1"/>
</dbReference>
<dbReference type="GO" id="GO:0005737">
    <property type="term" value="C:cytoplasm"/>
    <property type="evidence" value="ECO:0007669"/>
    <property type="project" value="TreeGrafter"/>
</dbReference>
<dbReference type="AlphaFoldDB" id="L0KVB5"/>
<evidence type="ECO:0000313" key="9">
    <source>
        <dbReference type="EMBL" id="AGB48640.1"/>
    </source>
</evidence>
<evidence type="ECO:0000259" key="8">
    <source>
        <dbReference type="Pfam" id="PF02749"/>
    </source>
</evidence>
<dbReference type="RefSeq" id="WP_015323809.1">
    <property type="nucleotide sequence ID" value="NC_019977.1"/>
</dbReference>
<dbReference type="UniPathway" id="UPA00253">
    <property type="reaction ID" value="UER00331"/>
</dbReference>
<dbReference type="PANTHER" id="PTHR32179">
    <property type="entry name" value="NICOTINATE-NUCLEOTIDE PYROPHOSPHORYLASE [CARBOXYLATING]"/>
    <property type="match status" value="1"/>
</dbReference>